<dbReference type="AlphaFoldDB" id="A0A392W490"/>
<keyword evidence="2" id="KW-1185">Reference proteome</keyword>
<evidence type="ECO:0000313" key="1">
    <source>
        <dbReference type="EMBL" id="MCI93735.1"/>
    </source>
</evidence>
<organism evidence="1 2">
    <name type="scientific">Trifolium medium</name>
    <dbReference type="NCBI Taxonomy" id="97028"/>
    <lineage>
        <taxon>Eukaryota</taxon>
        <taxon>Viridiplantae</taxon>
        <taxon>Streptophyta</taxon>
        <taxon>Embryophyta</taxon>
        <taxon>Tracheophyta</taxon>
        <taxon>Spermatophyta</taxon>
        <taxon>Magnoliopsida</taxon>
        <taxon>eudicotyledons</taxon>
        <taxon>Gunneridae</taxon>
        <taxon>Pentapetalae</taxon>
        <taxon>rosids</taxon>
        <taxon>fabids</taxon>
        <taxon>Fabales</taxon>
        <taxon>Fabaceae</taxon>
        <taxon>Papilionoideae</taxon>
        <taxon>50 kb inversion clade</taxon>
        <taxon>NPAAA clade</taxon>
        <taxon>Hologalegina</taxon>
        <taxon>IRL clade</taxon>
        <taxon>Trifolieae</taxon>
        <taxon>Trifolium</taxon>
    </lineage>
</organism>
<evidence type="ECO:0000313" key="2">
    <source>
        <dbReference type="Proteomes" id="UP000265520"/>
    </source>
</evidence>
<sequence length="60" mass="6703">TTAHGTSSRTGQVPLMLGREDIPFLFHFKKEQSLRVDSGMRRRLHKAEIIPGDSPNSNSP</sequence>
<accession>A0A392W490</accession>
<feature type="non-terminal residue" evidence="1">
    <location>
        <position position="1"/>
    </location>
</feature>
<protein>
    <submittedName>
        <fullName evidence="1">Uncharacterized protein</fullName>
    </submittedName>
</protein>
<proteinExistence type="predicted"/>
<dbReference type="EMBL" id="LXQA011337159">
    <property type="protein sequence ID" value="MCI93735.1"/>
    <property type="molecule type" value="Genomic_DNA"/>
</dbReference>
<comment type="caution">
    <text evidence="1">The sequence shown here is derived from an EMBL/GenBank/DDBJ whole genome shotgun (WGS) entry which is preliminary data.</text>
</comment>
<reference evidence="1 2" key="1">
    <citation type="journal article" date="2018" name="Front. Plant Sci.">
        <title>Red Clover (Trifolium pratense) and Zigzag Clover (T. medium) - A Picture of Genomic Similarities and Differences.</title>
        <authorList>
            <person name="Dluhosova J."/>
            <person name="Istvanek J."/>
            <person name="Nedelnik J."/>
            <person name="Repkova J."/>
        </authorList>
    </citation>
    <scope>NUCLEOTIDE SEQUENCE [LARGE SCALE GENOMIC DNA]</scope>
    <source>
        <strain evidence="2">cv. 10/8</strain>
        <tissue evidence="1">Leaf</tissue>
    </source>
</reference>
<name>A0A392W490_9FABA</name>
<dbReference type="Proteomes" id="UP000265520">
    <property type="component" value="Unassembled WGS sequence"/>
</dbReference>